<keyword evidence="2" id="KW-1185">Reference proteome</keyword>
<accession>A0ACC2EE55</accession>
<name>A0ACC2EE55_DIPCM</name>
<evidence type="ECO:0000313" key="2">
    <source>
        <dbReference type="Proteomes" id="UP001162992"/>
    </source>
</evidence>
<reference evidence="2" key="1">
    <citation type="journal article" date="2024" name="Proc. Natl. Acad. Sci. U.S.A.">
        <title>Extraordinary preservation of gene collinearity over three hundred million years revealed in homosporous lycophytes.</title>
        <authorList>
            <person name="Li C."/>
            <person name="Wickell D."/>
            <person name="Kuo L.Y."/>
            <person name="Chen X."/>
            <person name="Nie B."/>
            <person name="Liao X."/>
            <person name="Peng D."/>
            <person name="Ji J."/>
            <person name="Jenkins J."/>
            <person name="Williams M."/>
            <person name="Shu S."/>
            <person name="Plott C."/>
            <person name="Barry K."/>
            <person name="Rajasekar S."/>
            <person name="Grimwood J."/>
            <person name="Han X."/>
            <person name="Sun S."/>
            <person name="Hou Z."/>
            <person name="He W."/>
            <person name="Dai G."/>
            <person name="Sun C."/>
            <person name="Schmutz J."/>
            <person name="Leebens-Mack J.H."/>
            <person name="Li F.W."/>
            <person name="Wang L."/>
        </authorList>
    </citation>
    <scope>NUCLEOTIDE SEQUENCE [LARGE SCALE GENOMIC DNA]</scope>
    <source>
        <strain evidence="2">cv. PW_Plant_1</strain>
    </source>
</reference>
<dbReference type="Proteomes" id="UP001162992">
    <property type="component" value="Chromosome 2"/>
</dbReference>
<protein>
    <submittedName>
        <fullName evidence="1">Uncharacterized protein</fullName>
    </submittedName>
</protein>
<gene>
    <name evidence="1" type="ORF">O6H91_02G038200</name>
</gene>
<organism evidence="1 2">
    <name type="scientific">Diphasiastrum complanatum</name>
    <name type="common">Issler's clubmoss</name>
    <name type="synonym">Lycopodium complanatum</name>
    <dbReference type="NCBI Taxonomy" id="34168"/>
    <lineage>
        <taxon>Eukaryota</taxon>
        <taxon>Viridiplantae</taxon>
        <taxon>Streptophyta</taxon>
        <taxon>Embryophyta</taxon>
        <taxon>Tracheophyta</taxon>
        <taxon>Lycopodiopsida</taxon>
        <taxon>Lycopodiales</taxon>
        <taxon>Lycopodiaceae</taxon>
        <taxon>Lycopodioideae</taxon>
        <taxon>Diphasiastrum</taxon>
    </lineage>
</organism>
<sequence length="865" mass="96951">MRHISSACPHFYLYLQIYCRIPKLFGQICEHRVGAYSGFRFCQYHTARFLQSQSGCVFLSTANNEINLPHRQVLNFPRSFTSPKHESVENKILSKKIYEANVGSNGACKRSITGCTFSDTTAEDVSDGECQTNNDVNELVLNIIENGAFSVQDVLWRWLKNLISRRNSLSSYGGTCPSDKGKKDDNAYRFKGFFVSYSDVTCIIHGLLIELGRRGLVEYVFQVVDWMEVQGWFNLDPHLCASVLHNLGKAGSLQIAEKVFRRLDEIKVKKNCVTYNALLNAYSKAGQTEAAFKLFDDMKQKCRPNLVTFNTVMDACVRGGMDLAKVVSVFKEMCLLGIHPDIISYDVALAACAEGRHVKEAEMFFQNAKKKGLKPTVVTYTSLMAVFANAGDCSAALRVFREMTADGCNPNEVTFSCLINAFGKGGQVEEAESIFEAMVNYGVVPNVVVYNTMIDLYNKNGLPNHAQHMFHKMIEAGMEPTYVSFTSLMSSFKALEAYKDVVDVYEDVKGNSSLCNVYTYTEALDSCLKWGNWDKVAKVLYDMQLAGCVPNFVTCSVLLAALGSRCRNTEEANVIVAFLKAFDSKLAINVRRMLVEIFDTDFEVKQLAEDIFLLIDERDTKTWAVFTSGLVDALWAFGWYRRAALVTGWTLEKNDYVELIAVGPLEWKLDVRRFSRGGSLVVFYQWLVFMFQVAVQLETWKSTDISQGLEAGENKDLHDEIFDGTPDRGHLSNQSVSTNIANNLGEKSGAFSSSHMVRESEILIPFLSVSPAAMSALRRSSSDRLSNFPRFLTVVTGWGKFSTREGKSQVKDSIQNEIVKLGAPFRPSADFGRWIADGDVLVHWLLKPEVAECLALHDEAAKYRV</sequence>
<proteinExistence type="predicted"/>
<comment type="caution">
    <text evidence="1">The sequence shown here is derived from an EMBL/GenBank/DDBJ whole genome shotgun (WGS) entry which is preliminary data.</text>
</comment>
<dbReference type="EMBL" id="CM055093">
    <property type="protein sequence ID" value="KAJ7564883.1"/>
    <property type="molecule type" value="Genomic_DNA"/>
</dbReference>
<evidence type="ECO:0000313" key="1">
    <source>
        <dbReference type="EMBL" id="KAJ7564883.1"/>
    </source>
</evidence>